<accession>A0A0H5RUJ3</accession>
<proteinExistence type="predicted"/>
<name>A0A0H5RUJ3_9EUKA</name>
<dbReference type="GO" id="GO:0071949">
    <property type="term" value="F:FAD binding"/>
    <property type="evidence" value="ECO:0007669"/>
    <property type="project" value="InterPro"/>
</dbReference>
<dbReference type="InterPro" id="IPR036318">
    <property type="entry name" value="FAD-bd_PCMH-like_sf"/>
</dbReference>
<dbReference type="PROSITE" id="PS51387">
    <property type="entry name" value="FAD_PCMH"/>
    <property type="match status" value="1"/>
</dbReference>
<dbReference type="Gene3D" id="3.30.465.10">
    <property type="match status" value="1"/>
</dbReference>
<dbReference type="InterPro" id="IPR007173">
    <property type="entry name" value="ALO_C"/>
</dbReference>
<dbReference type="GO" id="GO:0003885">
    <property type="term" value="F:D-arabinono-1,4-lactone oxidase activity"/>
    <property type="evidence" value="ECO:0007669"/>
    <property type="project" value="InterPro"/>
</dbReference>
<dbReference type="InterPro" id="IPR016171">
    <property type="entry name" value="Vanillyl_alc_oxidase_C-sub2"/>
</dbReference>
<keyword evidence="1" id="KW-0560">Oxidoreductase</keyword>
<feature type="non-terminal residue" evidence="3">
    <location>
        <position position="480"/>
    </location>
</feature>
<evidence type="ECO:0000313" key="3">
    <source>
        <dbReference type="EMBL" id="CRZ12404.1"/>
    </source>
</evidence>
<dbReference type="InterPro" id="IPR010031">
    <property type="entry name" value="FAD_lactone_oxidase-like"/>
</dbReference>
<reference evidence="3" key="1">
    <citation type="submission" date="2015-04" db="EMBL/GenBank/DDBJ databases">
        <title>The genome sequence of the plant pathogenic Rhizarian Plasmodiophora brassicae reveals insights in its biotrophic life cycle and the origin of chitin synthesis.</title>
        <authorList>
            <person name="Schwelm A."/>
            <person name="Fogelqvist J."/>
            <person name="Knaust A."/>
            <person name="Julke S."/>
            <person name="Lilja T."/>
            <person name="Dhandapani V."/>
            <person name="Bonilla-Rosso G."/>
            <person name="Karlsson M."/>
            <person name="Shevchenko A."/>
            <person name="Choi S.R."/>
            <person name="Kim H.G."/>
            <person name="Park J.Y."/>
            <person name="Lim Y.P."/>
            <person name="Ludwig-Muller J."/>
            <person name="Dixelius C."/>
        </authorList>
    </citation>
    <scope>NUCLEOTIDE SEQUENCE</scope>
    <source>
        <tissue evidence="3">Potato root galls</tissue>
    </source>
</reference>
<dbReference type="Gene3D" id="1.10.45.10">
    <property type="entry name" value="Vanillyl-alcohol Oxidase, Chain A, domain 4"/>
    <property type="match status" value="1"/>
</dbReference>
<dbReference type="InterPro" id="IPR006094">
    <property type="entry name" value="Oxid_FAD_bind_N"/>
</dbReference>
<protein>
    <recommendedName>
        <fullName evidence="2">FAD-binding PCMH-type domain-containing protein</fullName>
    </recommendedName>
</protein>
<dbReference type="InterPro" id="IPR016166">
    <property type="entry name" value="FAD-bd_PCMH"/>
</dbReference>
<dbReference type="GO" id="GO:0016020">
    <property type="term" value="C:membrane"/>
    <property type="evidence" value="ECO:0007669"/>
    <property type="project" value="InterPro"/>
</dbReference>
<dbReference type="InterPro" id="IPR016167">
    <property type="entry name" value="FAD-bd_PCMH_sub1"/>
</dbReference>
<dbReference type="PIRSF" id="PIRSF000136">
    <property type="entry name" value="LGO_GLO"/>
    <property type="match status" value="1"/>
</dbReference>
<dbReference type="Pfam" id="PF04030">
    <property type="entry name" value="ALO"/>
    <property type="match status" value="1"/>
</dbReference>
<dbReference type="Gene3D" id="3.30.70.2520">
    <property type="match status" value="1"/>
</dbReference>
<feature type="domain" description="FAD-binding PCMH-type" evidence="2">
    <location>
        <begin position="55"/>
        <end position="225"/>
    </location>
</feature>
<dbReference type="AlphaFoldDB" id="A0A0H5RUJ3"/>
<dbReference type="SUPFAM" id="SSF56176">
    <property type="entry name" value="FAD-binding/transporter-associated domain-like"/>
    <property type="match status" value="1"/>
</dbReference>
<dbReference type="InterPro" id="IPR016169">
    <property type="entry name" value="FAD-bd_PCMH_sub2"/>
</dbReference>
<dbReference type="PANTHER" id="PTHR43762:SF1">
    <property type="entry name" value="D-ARABINONO-1,4-LACTONE OXIDASE"/>
    <property type="match status" value="1"/>
</dbReference>
<organism evidence="3">
    <name type="scientific">Spongospora subterranea</name>
    <dbReference type="NCBI Taxonomy" id="70186"/>
    <lineage>
        <taxon>Eukaryota</taxon>
        <taxon>Sar</taxon>
        <taxon>Rhizaria</taxon>
        <taxon>Endomyxa</taxon>
        <taxon>Phytomyxea</taxon>
        <taxon>Plasmodiophorida</taxon>
        <taxon>Plasmodiophoridae</taxon>
        <taxon>Spongospora</taxon>
    </lineage>
</organism>
<sequence length="480" mass="53046">MSAVEYHVEAVPQKGPAALPIADEKPEPMLHDPVDVHGVSPVANPILMNWCGMTPLGRRTQVFRPKTEEEISAILVSSPDRKIRPIGSGLAYEAIAAVDDGDSVLVELSHFTGLERVDHENSTARFGAGTSVDSAIALLTEKALMISCSPGVIGMQTLAGCVSTSTHGQGLQQSSFSDAIHSLRMVRANGDVVDIDASDGDFGAYIGSLGLLGIIVSISLKTSPLRAFICKKMNVSYEVFAERWIQWNEESEFCKAWWYPETDLVHVWRIDEDRGEIDAVLRADPTLNSTIDLLSGKMADHTKDPCLVGCQFATIDRFRNTTDQKGFLHEIVCKGIPVPQINCEIAVPLDQLPNALRSLRSWLDTNGTSTLHYPFIFRCTGPSEAWLSPAYGSAVCFIGFLVYLAHDGSWGTGCMEMMRSIQEALYPCQGIPHLGKHFCLDIWQPEHNLRRWNDFTTLCRRHDPRGQFLNRLLSKMFAPT</sequence>
<evidence type="ECO:0000256" key="1">
    <source>
        <dbReference type="ARBA" id="ARBA00023002"/>
    </source>
</evidence>
<dbReference type="PANTHER" id="PTHR43762">
    <property type="entry name" value="L-GULONOLACTONE OXIDASE"/>
    <property type="match status" value="1"/>
</dbReference>
<dbReference type="Pfam" id="PF01565">
    <property type="entry name" value="FAD_binding_4"/>
    <property type="match status" value="1"/>
</dbReference>
<dbReference type="Gene3D" id="3.30.43.10">
    <property type="entry name" value="Uridine Diphospho-n-acetylenolpyruvylglucosamine Reductase, domain 2"/>
    <property type="match status" value="1"/>
</dbReference>
<dbReference type="EMBL" id="HACM01011962">
    <property type="protein sequence ID" value="CRZ12404.1"/>
    <property type="molecule type" value="Transcribed_RNA"/>
</dbReference>
<evidence type="ECO:0000259" key="2">
    <source>
        <dbReference type="PROSITE" id="PS51387"/>
    </source>
</evidence>